<evidence type="ECO:0000313" key="2">
    <source>
        <dbReference type="Proteomes" id="UP000283095"/>
    </source>
</evidence>
<dbReference type="KEGG" id="pasa:BAOM_1163"/>
<proteinExistence type="predicted"/>
<reference evidence="1 2" key="1">
    <citation type="submission" date="2018-01" db="EMBL/GenBank/DDBJ databases">
        <title>Bacillus asahii Genome sequencing and assembly.</title>
        <authorList>
            <person name="Jiang H."/>
            <person name="Feng Y."/>
            <person name="Zhao F."/>
            <person name="Lin X."/>
        </authorList>
    </citation>
    <scope>NUCLEOTIDE SEQUENCE [LARGE SCALE GENOMIC DNA]</scope>
    <source>
        <strain evidence="1 2">OM18</strain>
    </source>
</reference>
<evidence type="ECO:0000313" key="1">
    <source>
        <dbReference type="EMBL" id="AZV41774.1"/>
    </source>
</evidence>
<protein>
    <submittedName>
        <fullName evidence="1">Uncharacterized protein</fullName>
    </submittedName>
</protein>
<dbReference type="RefSeq" id="WP_164853137.1">
    <property type="nucleotide sequence ID" value="NZ_CP026095.1"/>
</dbReference>
<dbReference type="Proteomes" id="UP000283095">
    <property type="component" value="Chromosome"/>
</dbReference>
<dbReference type="AlphaFoldDB" id="A0A3Q9RL42"/>
<dbReference type="EMBL" id="CP026095">
    <property type="protein sequence ID" value="AZV41774.1"/>
    <property type="molecule type" value="Genomic_DNA"/>
</dbReference>
<gene>
    <name evidence="1" type="ORF">BAOM_1163</name>
</gene>
<accession>A0A3Q9RL42</accession>
<name>A0A3Q9RL42_9BACI</name>
<sequence length="55" mass="6623">MFKFIILLALLFLSIFFQLLGFMKLMPLYITSPILFFVLFLFLHSANERKRFKGF</sequence>
<organism evidence="1 2">
    <name type="scientific">Peribacillus asahii</name>
    <dbReference type="NCBI Taxonomy" id="228899"/>
    <lineage>
        <taxon>Bacteria</taxon>
        <taxon>Bacillati</taxon>
        <taxon>Bacillota</taxon>
        <taxon>Bacilli</taxon>
        <taxon>Bacillales</taxon>
        <taxon>Bacillaceae</taxon>
        <taxon>Peribacillus</taxon>
    </lineage>
</organism>